<dbReference type="EMBL" id="JAHHIF010000020">
    <property type="protein sequence ID" value="MBW4546019.1"/>
    <property type="molecule type" value="Genomic_DNA"/>
</dbReference>
<dbReference type="AlphaFoldDB" id="A0A951PMQ8"/>
<accession>A0A951PMQ8</accession>
<comment type="caution">
    <text evidence="1">The sequence shown here is derived from an EMBL/GenBank/DDBJ whole genome shotgun (WGS) entry which is preliminary data.</text>
</comment>
<sequence length="116" mass="12491">MSNTLVNTFSLSTLLSYLGSGSNRFGVLTNLFKSNLELLVPCQFTLEKSEVFRIPSACKELHILAGTAWITVAGRDIVLTTGEKVSLETNKDRAILSALGNKSVSVEFLLTAHSSG</sequence>
<evidence type="ECO:0000313" key="2">
    <source>
        <dbReference type="Proteomes" id="UP000753908"/>
    </source>
</evidence>
<protein>
    <recommendedName>
        <fullName evidence="3">DUF2917 domain-containing protein</fullName>
    </recommendedName>
</protein>
<evidence type="ECO:0008006" key="3">
    <source>
        <dbReference type="Google" id="ProtNLM"/>
    </source>
</evidence>
<gene>
    <name evidence="1" type="ORF">KME25_16460</name>
</gene>
<dbReference type="Proteomes" id="UP000753908">
    <property type="component" value="Unassembled WGS sequence"/>
</dbReference>
<organism evidence="1 2">
    <name type="scientific">Symplocastrum torsivum CPER-KK1</name>
    <dbReference type="NCBI Taxonomy" id="450513"/>
    <lineage>
        <taxon>Bacteria</taxon>
        <taxon>Bacillati</taxon>
        <taxon>Cyanobacteriota</taxon>
        <taxon>Cyanophyceae</taxon>
        <taxon>Oscillatoriophycideae</taxon>
        <taxon>Oscillatoriales</taxon>
        <taxon>Microcoleaceae</taxon>
        <taxon>Symplocastrum</taxon>
    </lineage>
</organism>
<reference evidence="1" key="1">
    <citation type="submission" date="2021-05" db="EMBL/GenBank/DDBJ databases">
        <authorList>
            <person name="Pietrasiak N."/>
            <person name="Ward R."/>
            <person name="Stajich J.E."/>
            <person name="Kurbessoian T."/>
        </authorList>
    </citation>
    <scope>NUCLEOTIDE SEQUENCE</scope>
    <source>
        <strain evidence="1">CPER-KK1</strain>
    </source>
</reference>
<evidence type="ECO:0000313" key="1">
    <source>
        <dbReference type="EMBL" id="MBW4546019.1"/>
    </source>
</evidence>
<proteinExistence type="predicted"/>
<reference evidence="1" key="2">
    <citation type="journal article" date="2022" name="Microbiol. Resour. Announc.">
        <title>Metagenome Sequencing to Explore Phylogenomics of Terrestrial Cyanobacteria.</title>
        <authorList>
            <person name="Ward R.D."/>
            <person name="Stajich J.E."/>
            <person name="Johansen J.R."/>
            <person name="Huntemann M."/>
            <person name="Clum A."/>
            <person name="Foster B."/>
            <person name="Foster B."/>
            <person name="Roux S."/>
            <person name="Palaniappan K."/>
            <person name="Varghese N."/>
            <person name="Mukherjee S."/>
            <person name="Reddy T.B.K."/>
            <person name="Daum C."/>
            <person name="Copeland A."/>
            <person name="Chen I.A."/>
            <person name="Ivanova N.N."/>
            <person name="Kyrpides N.C."/>
            <person name="Shapiro N."/>
            <person name="Eloe-Fadrosh E.A."/>
            <person name="Pietrasiak N."/>
        </authorList>
    </citation>
    <scope>NUCLEOTIDE SEQUENCE</scope>
    <source>
        <strain evidence="1">CPER-KK1</strain>
    </source>
</reference>
<name>A0A951PMQ8_9CYAN</name>